<evidence type="ECO:0000256" key="3">
    <source>
        <dbReference type="ARBA" id="ARBA00022723"/>
    </source>
</evidence>
<gene>
    <name evidence="11" type="ORF">URODEC1_LOCUS50031</name>
</gene>
<keyword evidence="2 9" id="KW-0812">Transmembrane</keyword>
<evidence type="ECO:0000256" key="1">
    <source>
        <dbReference type="ARBA" id="ARBA00004370"/>
    </source>
</evidence>
<dbReference type="InterPro" id="IPR001841">
    <property type="entry name" value="Znf_RING"/>
</dbReference>
<evidence type="ECO:0000256" key="8">
    <source>
        <dbReference type="SAM" id="MobiDB-lite"/>
    </source>
</evidence>
<dbReference type="Pfam" id="PF13639">
    <property type="entry name" value="zf-RING_2"/>
    <property type="match status" value="1"/>
</dbReference>
<protein>
    <recommendedName>
        <fullName evidence="10">RING-type domain-containing protein</fullName>
    </recommendedName>
</protein>
<feature type="domain" description="RING-type" evidence="10">
    <location>
        <begin position="155"/>
        <end position="182"/>
    </location>
</feature>
<dbReference type="EMBL" id="OZ075112">
    <property type="protein sequence ID" value="CAL4970310.1"/>
    <property type="molecule type" value="Genomic_DNA"/>
</dbReference>
<evidence type="ECO:0000256" key="5">
    <source>
        <dbReference type="ARBA" id="ARBA00022833"/>
    </source>
</evidence>
<evidence type="ECO:0000256" key="2">
    <source>
        <dbReference type="ARBA" id="ARBA00022692"/>
    </source>
</evidence>
<comment type="subcellular location">
    <subcellularLocation>
        <location evidence="1">Membrane</location>
    </subcellularLocation>
</comment>
<reference evidence="11" key="1">
    <citation type="submission" date="2024-10" db="EMBL/GenBank/DDBJ databases">
        <authorList>
            <person name="Ryan C."/>
        </authorList>
    </citation>
    <scope>NUCLEOTIDE SEQUENCE [LARGE SCALE GENOMIC DNA]</scope>
</reference>
<proteinExistence type="predicted"/>
<dbReference type="GO" id="GO:0008270">
    <property type="term" value="F:zinc ion binding"/>
    <property type="evidence" value="ECO:0007669"/>
    <property type="project" value="UniProtKB-KW"/>
</dbReference>
<dbReference type="PANTHER" id="PTHR46539">
    <property type="entry name" value="E3 UBIQUITIN-PROTEIN LIGASE ATL42"/>
    <property type="match status" value="1"/>
</dbReference>
<keyword evidence="3" id="KW-0479">Metal-binding</keyword>
<dbReference type="PANTHER" id="PTHR46539:SF1">
    <property type="entry name" value="E3 UBIQUITIN-PROTEIN LIGASE ATL42"/>
    <property type="match status" value="1"/>
</dbReference>
<evidence type="ECO:0000313" key="12">
    <source>
        <dbReference type="Proteomes" id="UP001497457"/>
    </source>
</evidence>
<feature type="region of interest" description="Disordered" evidence="8">
    <location>
        <begin position="100"/>
        <end position="127"/>
    </location>
</feature>
<dbReference type="Proteomes" id="UP001497457">
    <property type="component" value="Chromosome 2b"/>
</dbReference>
<dbReference type="InterPro" id="IPR013083">
    <property type="entry name" value="Znf_RING/FYVE/PHD"/>
</dbReference>
<keyword evidence="12" id="KW-1185">Reference proteome</keyword>
<organism evidence="11 12">
    <name type="scientific">Urochloa decumbens</name>
    <dbReference type="NCBI Taxonomy" id="240449"/>
    <lineage>
        <taxon>Eukaryota</taxon>
        <taxon>Viridiplantae</taxon>
        <taxon>Streptophyta</taxon>
        <taxon>Embryophyta</taxon>
        <taxon>Tracheophyta</taxon>
        <taxon>Spermatophyta</taxon>
        <taxon>Magnoliopsida</taxon>
        <taxon>Liliopsida</taxon>
        <taxon>Poales</taxon>
        <taxon>Poaceae</taxon>
        <taxon>PACMAD clade</taxon>
        <taxon>Panicoideae</taxon>
        <taxon>Panicodae</taxon>
        <taxon>Paniceae</taxon>
        <taxon>Melinidinae</taxon>
        <taxon>Urochloa</taxon>
    </lineage>
</organism>
<keyword evidence="6 9" id="KW-1133">Transmembrane helix</keyword>
<evidence type="ECO:0000256" key="4">
    <source>
        <dbReference type="ARBA" id="ARBA00022771"/>
    </source>
</evidence>
<keyword evidence="5" id="KW-0862">Zinc</keyword>
<keyword evidence="4" id="KW-0863">Zinc-finger</keyword>
<dbReference type="AlphaFoldDB" id="A0ABC9A0S5"/>
<dbReference type="SUPFAM" id="SSF57850">
    <property type="entry name" value="RING/U-box"/>
    <property type="match status" value="1"/>
</dbReference>
<keyword evidence="7 9" id="KW-0472">Membrane</keyword>
<feature type="transmembrane region" description="Helical" evidence="9">
    <location>
        <begin position="6"/>
        <end position="28"/>
    </location>
</feature>
<evidence type="ECO:0000313" key="11">
    <source>
        <dbReference type="EMBL" id="CAL4970310.1"/>
    </source>
</evidence>
<dbReference type="Gene3D" id="3.30.40.10">
    <property type="entry name" value="Zinc/RING finger domain, C3HC4 (zinc finger)"/>
    <property type="match status" value="1"/>
</dbReference>
<accession>A0ABC9A0S5</accession>
<name>A0ABC9A0S5_9POAL</name>
<sequence>MVLEVFALVVAMIAFINTVGIGDTGFLVRAHVRSTRPPHIILVFLVCVNPSIYTPSSAPHALPVVQAMVAPVQRRFAALPALSTRASRLAERRRRQLQRRRSPAVCGAEMGRPARHERASQGGARSRPRRAWGCRCRRQPGVQAVRRSAARRRRALPTCLHVFHQKSIDQWLHGHSTCPVCRCDGAFASLPCQVV</sequence>
<evidence type="ECO:0000256" key="9">
    <source>
        <dbReference type="SAM" id="Phobius"/>
    </source>
</evidence>
<evidence type="ECO:0000256" key="7">
    <source>
        <dbReference type="ARBA" id="ARBA00023136"/>
    </source>
</evidence>
<evidence type="ECO:0000256" key="6">
    <source>
        <dbReference type="ARBA" id="ARBA00022989"/>
    </source>
</evidence>
<dbReference type="GO" id="GO:0016020">
    <property type="term" value="C:membrane"/>
    <property type="evidence" value="ECO:0007669"/>
    <property type="project" value="UniProtKB-SubCell"/>
</dbReference>
<evidence type="ECO:0000259" key="10">
    <source>
        <dbReference type="Pfam" id="PF13639"/>
    </source>
</evidence>